<feature type="non-terminal residue" evidence="2">
    <location>
        <position position="1"/>
    </location>
</feature>
<evidence type="ECO:0000313" key="3">
    <source>
        <dbReference type="EMBL" id="RHY86637.1"/>
    </source>
</evidence>
<dbReference type="Proteomes" id="UP000265427">
    <property type="component" value="Unassembled WGS sequence"/>
</dbReference>
<feature type="transmembrane region" description="Helical" evidence="1">
    <location>
        <begin position="38"/>
        <end position="58"/>
    </location>
</feature>
<dbReference type="VEuPathDB" id="FungiDB:H257_08209"/>
<evidence type="ECO:0000313" key="2">
    <source>
        <dbReference type="EMBL" id="RHY11794.1"/>
    </source>
</evidence>
<gene>
    <name evidence="3" type="ORF">DYB26_007375</name>
    <name evidence="2" type="ORF">DYB36_010984</name>
</gene>
<name>A0A397AZU5_APHAT</name>
<keyword evidence="1" id="KW-1133">Transmembrane helix</keyword>
<proteinExistence type="predicted"/>
<organism evidence="2 4">
    <name type="scientific">Aphanomyces astaci</name>
    <name type="common">Crayfish plague agent</name>
    <dbReference type="NCBI Taxonomy" id="112090"/>
    <lineage>
        <taxon>Eukaryota</taxon>
        <taxon>Sar</taxon>
        <taxon>Stramenopiles</taxon>
        <taxon>Oomycota</taxon>
        <taxon>Saprolegniomycetes</taxon>
        <taxon>Saprolegniales</taxon>
        <taxon>Verrucalvaceae</taxon>
        <taxon>Aphanomyces</taxon>
    </lineage>
</organism>
<dbReference type="EMBL" id="QUTF01023580">
    <property type="protein sequence ID" value="RHY86637.1"/>
    <property type="molecule type" value="Genomic_DNA"/>
</dbReference>
<dbReference type="Proteomes" id="UP000286510">
    <property type="component" value="Unassembled WGS sequence"/>
</dbReference>
<protein>
    <submittedName>
        <fullName evidence="2">Uncharacterized protein</fullName>
    </submittedName>
</protein>
<sequence length="63" mass="6854">WVIPASFVYCLRQRLVDVGVALKLQGAPKNPFASSFGGLGWLALLMGLSAVSLLLITYTRVFK</sequence>
<dbReference type="EMBL" id="QUSZ01004976">
    <property type="protein sequence ID" value="RHY11794.1"/>
    <property type="molecule type" value="Genomic_DNA"/>
</dbReference>
<evidence type="ECO:0000256" key="1">
    <source>
        <dbReference type="SAM" id="Phobius"/>
    </source>
</evidence>
<reference evidence="4 5" key="1">
    <citation type="submission" date="2018-08" db="EMBL/GenBank/DDBJ databases">
        <title>Aphanomyces genome sequencing and annotation.</title>
        <authorList>
            <person name="Minardi D."/>
            <person name="Oidtmann B."/>
            <person name="Van Der Giezen M."/>
            <person name="Studholme D.J."/>
        </authorList>
    </citation>
    <scope>NUCLEOTIDE SEQUENCE [LARGE SCALE GENOMIC DNA]</scope>
    <source>
        <strain evidence="3 5">FDL457</strain>
        <strain evidence="2 4">Kv</strain>
    </source>
</reference>
<evidence type="ECO:0000313" key="5">
    <source>
        <dbReference type="Proteomes" id="UP000286510"/>
    </source>
</evidence>
<evidence type="ECO:0000313" key="4">
    <source>
        <dbReference type="Proteomes" id="UP000265427"/>
    </source>
</evidence>
<dbReference type="AlphaFoldDB" id="A0A397AZU5"/>
<keyword evidence="1" id="KW-0812">Transmembrane</keyword>
<comment type="caution">
    <text evidence="2">The sequence shown here is derived from an EMBL/GenBank/DDBJ whole genome shotgun (WGS) entry which is preliminary data.</text>
</comment>
<accession>A0A397AZU5</accession>
<keyword evidence="1" id="KW-0472">Membrane</keyword>